<dbReference type="EMBL" id="RKQZ01000001">
    <property type="protein sequence ID" value="RPF22571.1"/>
    <property type="molecule type" value="Genomic_DNA"/>
</dbReference>
<dbReference type="InterPro" id="IPR045851">
    <property type="entry name" value="AMP-bd_C_sf"/>
</dbReference>
<proteinExistence type="predicted"/>
<feature type="domain" description="AMP-binding enzyme C-terminal" evidence="3">
    <location>
        <begin position="435"/>
        <end position="507"/>
    </location>
</feature>
<dbReference type="AlphaFoldDB" id="A0A3N4ZS69"/>
<evidence type="ECO:0000259" key="2">
    <source>
        <dbReference type="Pfam" id="PF00501"/>
    </source>
</evidence>
<dbReference type="RefSeq" id="WP_246012513.1">
    <property type="nucleotide sequence ID" value="NZ_RKQZ01000001.1"/>
</dbReference>
<accession>A0A3N4ZS69</accession>
<reference evidence="4 5" key="1">
    <citation type="submission" date="2018-11" db="EMBL/GenBank/DDBJ databases">
        <title>Sequencing the genomes of 1000 actinobacteria strains.</title>
        <authorList>
            <person name="Klenk H.-P."/>
        </authorList>
    </citation>
    <scope>NUCLEOTIDE SEQUENCE [LARGE SCALE GENOMIC DNA]</scope>
    <source>
        <strain evidence="4 5">DSM 15700</strain>
    </source>
</reference>
<dbReference type="Proteomes" id="UP000280501">
    <property type="component" value="Unassembled WGS sequence"/>
</dbReference>
<evidence type="ECO:0000313" key="5">
    <source>
        <dbReference type="Proteomes" id="UP000280501"/>
    </source>
</evidence>
<evidence type="ECO:0000256" key="1">
    <source>
        <dbReference type="SAM" id="MobiDB-lite"/>
    </source>
</evidence>
<feature type="region of interest" description="Disordered" evidence="1">
    <location>
        <begin position="517"/>
        <end position="541"/>
    </location>
</feature>
<dbReference type="Gene3D" id="3.30.300.30">
    <property type="match status" value="1"/>
</dbReference>
<protein>
    <submittedName>
        <fullName evidence="4">Fatty-acyl-CoA synthase</fullName>
    </submittedName>
</protein>
<feature type="compositionally biased region" description="Low complexity" evidence="1">
    <location>
        <begin position="518"/>
        <end position="532"/>
    </location>
</feature>
<dbReference type="SUPFAM" id="SSF56801">
    <property type="entry name" value="Acetyl-CoA synthetase-like"/>
    <property type="match status" value="1"/>
</dbReference>
<evidence type="ECO:0000259" key="3">
    <source>
        <dbReference type="Pfam" id="PF13193"/>
    </source>
</evidence>
<dbReference type="Gene3D" id="3.40.50.12780">
    <property type="entry name" value="N-terminal domain of ligase-like"/>
    <property type="match status" value="1"/>
</dbReference>
<dbReference type="PANTHER" id="PTHR43767">
    <property type="entry name" value="LONG-CHAIN-FATTY-ACID--COA LIGASE"/>
    <property type="match status" value="1"/>
</dbReference>
<dbReference type="GO" id="GO:0016878">
    <property type="term" value="F:acid-thiol ligase activity"/>
    <property type="evidence" value="ECO:0007669"/>
    <property type="project" value="UniProtKB-ARBA"/>
</dbReference>
<dbReference type="Pfam" id="PF00501">
    <property type="entry name" value="AMP-binding"/>
    <property type="match status" value="1"/>
</dbReference>
<organism evidence="4 5">
    <name type="scientific">Myceligenerans xiligouense</name>
    <dbReference type="NCBI Taxonomy" id="253184"/>
    <lineage>
        <taxon>Bacteria</taxon>
        <taxon>Bacillati</taxon>
        <taxon>Actinomycetota</taxon>
        <taxon>Actinomycetes</taxon>
        <taxon>Micrococcales</taxon>
        <taxon>Promicromonosporaceae</taxon>
        <taxon>Myceligenerans</taxon>
    </lineage>
</organism>
<evidence type="ECO:0000313" key="4">
    <source>
        <dbReference type="EMBL" id="RPF22571.1"/>
    </source>
</evidence>
<dbReference type="InterPro" id="IPR050237">
    <property type="entry name" value="ATP-dep_AMP-bd_enzyme"/>
</dbReference>
<dbReference type="Pfam" id="PF13193">
    <property type="entry name" value="AMP-binding_C"/>
    <property type="match status" value="1"/>
</dbReference>
<comment type="caution">
    <text evidence="4">The sequence shown here is derived from an EMBL/GenBank/DDBJ whole genome shotgun (WGS) entry which is preliminary data.</text>
</comment>
<dbReference type="InterPro" id="IPR000873">
    <property type="entry name" value="AMP-dep_synth/lig_dom"/>
</dbReference>
<name>A0A3N4ZS69_9MICO</name>
<dbReference type="PANTHER" id="PTHR43767:SF1">
    <property type="entry name" value="NONRIBOSOMAL PEPTIDE SYNTHASE PES1 (EUROFUNG)-RELATED"/>
    <property type="match status" value="1"/>
</dbReference>
<dbReference type="InterPro" id="IPR042099">
    <property type="entry name" value="ANL_N_sf"/>
</dbReference>
<dbReference type="InterPro" id="IPR025110">
    <property type="entry name" value="AMP-bd_C"/>
</dbReference>
<gene>
    <name evidence="4" type="ORF">EDD34_3238</name>
</gene>
<keyword evidence="5" id="KW-1185">Reference proteome</keyword>
<feature type="domain" description="AMP-dependent synthetase/ligase" evidence="2">
    <location>
        <begin position="28"/>
        <end position="385"/>
    </location>
</feature>
<sequence>MSPAPPGGLHAAVDDDGLHTLGRWTGDRARATPDRVAVDDRGVTLTYRDLHERSTALAGRLRAAGYGPGTRIATITGNSADHVVLFFACAHAGLVLAPLSWRLAPRELADQLALTEPALVVVEQEFSVLADAALERLPLPPGRTDPGVAGVERHVPPPRTPHDDAPAAGRAVRDDDPLLLVFTSGTGGAPKGALLTHANCFWNNLSLSRTVELTSRDVVLSVLPQFHVGGWNIQPLLAWWTGATVVLERTFEPGRVLQLVAGRRVTTMMGVPTNYLMLAEHPGFADADLSSLEHAVVGGAPMPDALLRAWHRRGVALTQGYGLTEAGPNVLCLPDDIARERVGWAGMPYPHVEVALADPATGEHLSGAATGELLVRGPGVFAGYFRDPGATAQVFAGGWLRTGDLVERDDEGCYRVLDRLKDVFITGGENVTPAEVETVLRQHPGVADAAVVGVPDERWGEVGVAFVVPRAGVLTDAEELTAFCRGRLARFKVPKSVEMVPDLPRSSLDKVMRSALWPGGTPPCTGTTAVGPRTGDTTREA</sequence>